<sequence length="79" mass="8684">MAREVTDADGITWSCVEAYAGLNDEAHNRAAAQVNEERDTYWVVCTPSGGAKSLRLELPGDWEDSYSDEALLGEIKAHQ</sequence>
<dbReference type="EMBL" id="QMEB01000155">
    <property type="protein sequence ID" value="NMG21344.1"/>
    <property type="molecule type" value="Genomic_DNA"/>
</dbReference>
<dbReference type="RefSeq" id="WP_169156581.1">
    <property type="nucleotide sequence ID" value="NZ_CAWPJE010000148.1"/>
</dbReference>
<evidence type="ECO:0000313" key="1">
    <source>
        <dbReference type="EMBL" id="NMG21344.1"/>
    </source>
</evidence>
<name>A0ABX1PA62_9CYAN</name>
<proteinExistence type="predicted"/>
<dbReference type="Proteomes" id="UP000718564">
    <property type="component" value="Unassembled WGS sequence"/>
</dbReference>
<reference evidence="1 2" key="1">
    <citation type="submission" date="2018-06" db="EMBL/GenBank/DDBJ databases">
        <title>Comparative genomics of Brasilonema spp. strains.</title>
        <authorList>
            <person name="Alvarenga D.O."/>
            <person name="Fiore M.F."/>
            <person name="Varani A.M."/>
        </authorList>
    </citation>
    <scope>NUCLEOTIDE SEQUENCE [LARGE SCALE GENOMIC DNA]</scope>
    <source>
        <strain evidence="1 2">SPC951</strain>
    </source>
</reference>
<comment type="caution">
    <text evidence="1">The sequence shown here is derived from an EMBL/GenBank/DDBJ whole genome shotgun (WGS) entry which is preliminary data.</text>
</comment>
<protein>
    <submittedName>
        <fullName evidence="1">Uncharacterized protein</fullName>
    </submittedName>
</protein>
<accession>A0ABX1PA62</accession>
<organism evidence="1 2">
    <name type="scientific">Brasilonema bromeliae SPC951</name>
    <dbReference type="NCBI Taxonomy" id="385972"/>
    <lineage>
        <taxon>Bacteria</taxon>
        <taxon>Bacillati</taxon>
        <taxon>Cyanobacteriota</taxon>
        <taxon>Cyanophyceae</taxon>
        <taxon>Nostocales</taxon>
        <taxon>Scytonemataceae</taxon>
        <taxon>Brasilonema</taxon>
        <taxon>Bromeliae group (in: Brasilonema)</taxon>
    </lineage>
</organism>
<keyword evidence="2" id="KW-1185">Reference proteome</keyword>
<evidence type="ECO:0000313" key="2">
    <source>
        <dbReference type="Proteomes" id="UP000718564"/>
    </source>
</evidence>
<gene>
    <name evidence="1" type="ORF">DP116_18570</name>
</gene>